<dbReference type="PROSITE" id="PS00834">
    <property type="entry name" value="OMPTIN_1"/>
    <property type="match status" value="1"/>
</dbReference>
<dbReference type="InterPro" id="IPR000036">
    <property type="entry name" value="Peptidase_A26_omptin"/>
</dbReference>
<dbReference type="InterPro" id="IPR020079">
    <property type="entry name" value="Peptidase_A26_CS"/>
</dbReference>
<evidence type="ECO:0000313" key="14">
    <source>
        <dbReference type="Proteomes" id="UP000294555"/>
    </source>
</evidence>
<evidence type="ECO:0000256" key="9">
    <source>
        <dbReference type="ARBA" id="ARBA00023136"/>
    </source>
</evidence>
<feature type="active site" evidence="11">
    <location>
        <position position="103"/>
    </location>
</feature>
<evidence type="ECO:0000256" key="10">
    <source>
        <dbReference type="ARBA" id="ARBA00023237"/>
    </source>
</evidence>
<evidence type="ECO:0000313" key="13">
    <source>
        <dbReference type="EMBL" id="TCL02889.1"/>
    </source>
</evidence>
<keyword evidence="9" id="KW-0472">Membrane</keyword>
<dbReference type="InterPro" id="IPR020080">
    <property type="entry name" value="OM_adhesin/peptidase_omptin"/>
</dbReference>
<keyword evidence="10" id="KW-0998">Cell outer membrane</keyword>
<keyword evidence="7" id="KW-0064">Aspartyl protease</keyword>
<name>A0A4R1N8I0_9GAMM</name>
<accession>A0A4R1N8I0</accession>
<dbReference type="SUPFAM" id="SSF69917">
    <property type="entry name" value="OMPT-like"/>
    <property type="match status" value="1"/>
</dbReference>
<feature type="signal peptide" evidence="12">
    <location>
        <begin position="1"/>
        <end position="21"/>
    </location>
</feature>
<comment type="caution">
    <text evidence="13">The sequence shown here is derived from an EMBL/GenBank/DDBJ whole genome shotgun (WGS) entry which is preliminary data.</text>
</comment>
<keyword evidence="5" id="KW-0812">Transmembrane</keyword>
<evidence type="ECO:0000256" key="4">
    <source>
        <dbReference type="ARBA" id="ARBA00022670"/>
    </source>
</evidence>
<dbReference type="PRINTS" id="PR00482">
    <property type="entry name" value="OMPTIN"/>
</dbReference>
<dbReference type="InterPro" id="IPR053724">
    <property type="entry name" value="OMP_A26_sf"/>
</dbReference>
<sequence>MLKKNVAVMIAVLATAPSALAHKVRFDADSIKASAAMGWLNGESNEYSYNPYDGHKISELIWQIKNAAIFRGDIAWDASDSLTLNVRGWTTLASSGAGMDDYDWRNPGQSHWTDWSTHPNTRLKHANEFDVNVKGWMLNTPEYRLGTVLGYQQTRFSWTSFGGNYNYDNGNDVGEFSRGGRTIGYRQKFAMPYLGMAGMYRYQKAEFNALLKFSPWVSAKDNDEHYLRQATFRHKANNSHYYSAAVDAGYYVTPNAKIFVELSFNKYEQKIGYLTKTSTSSVEKNYSGNNSAGMKNRHYTASAGVQYQF</sequence>
<keyword evidence="3" id="KW-1134">Transmembrane beta strand</keyword>
<dbReference type="AlphaFoldDB" id="A0A4R1N8I0"/>
<dbReference type="GO" id="GO:0006508">
    <property type="term" value="P:proteolysis"/>
    <property type="evidence" value="ECO:0007669"/>
    <property type="project" value="UniProtKB-KW"/>
</dbReference>
<evidence type="ECO:0000256" key="6">
    <source>
        <dbReference type="ARBA" id="ARBA00022729"/>
    </source>
</evidence>
<feature type="active site" evidence="11">
    <location>
        <position position="101"/>
    </location>
</feature>
<keyword evidence="4" id="KW-0645">Protease</keyword>
<dbReference type="EMBL" id="SJOI01000001">
    <property type="protein sequence ID" value="TCL02889.1"/>
    <property type="molecule type" value="Genomic_DNA"/>
</dbReference>
<reference evidence="13 14" key="1">
    <citation type="submission" date="2019-02" db="EMBL/GenBank/DDBJ databases">
        <title>Investigation of anaerobic lignin degradation for improved lignocellulosic biofuels.</title>
        <authorList>
            <person name="Deangelis K."/>
        </authorList>
    </citation>
    <scope>NUCLEOTIDE SEQUENCE [LARGE SCALE GENOMIC DNA]</scope>
    <source>
        <strain evidence="13 14">159R</strain>
    </source>
</reference>
<keyword evidence="14" id="KW-1185">Reference proteome</keyword>
<dbReference type="PIRSF" id="PIRSF001522">
    <property type="entry name" value="Peptidase_A26"/>
    <property type="match status" value="1"/>
</dbReference>
<gene>
    <name evidence="13" type="ORF">EZJ58_0928</name>
</gene>
<dbReference type="Gene3D" id="2.40.128.90">
    <property type="entry name" value="OMPT-like"/>
    <property type="match status" value="1"/>
</dbReference>
<organism evidence="13 14">
    <name type="scientific">Sodalis ligni</name>
    <dbReference type="NCBI Taxonomy" id="2697027"/>
    <lineage>
        <taxon>Bacteria</taxon>
        <taxon>Pseudomonadati</taxon>
        <taxon>Pseudomonadota</taxon>
        <taxon>Gammaproteobacteria</taxon>
        <taxon>Enterobacterales</taxon>
        <taxon>Bruguierivoracaceae</taxon>
        <taxon>Sodalis</taxon>
    </lineage>
</organism>
<dbReference type="GO" id="GO:0009279">
    <property type="term" value="C:cell outer membrane"/>
    <property type="evidence" value="ECO:0007669"/>
    <property type="project" value="UniProtKB-SubCell"/>
</dbReference>
<feature type="active site" evidence="11">
    <location>
        <position position="225"/>
    </location>
</feature>
<evidence type="ECO:0000256" key="11">
    <source>
        <dbReference type="PIRSR" id="PIRSR001522-1"/>
    </source>
</evidence>
<keyword evidence="6 12" id="KW-0732">Signal</keyword>
<evidence type="ECO:0000256" key="12">
    <source>
        <dbReference type="SAM" id="SignalP"/>
    </source>
</evidence>
<feature type="active site" evidence="11">
    <location>
        <position position="223"/>
    </location>
</feature>
<protein>
    <submittedName>
        <fullName evidence="13">Plasminogen activator</fullName>
    </submittedName>
</protein>
<dbReference type="RefSeq" id="WP_132921800.1">
    <property type="nucleotide sequence ID" value="NZ_SJOI01000001.1"/>
</dbReference>
<evidence type="ECO:0000256" key="3">
    <source>
        <dbReference type="ARBA" id="ARBA00022452"/>
    </source>
</evidence>
<dbReference type="Pfam" id="PF01278">
    <property type="entry name" value="Omptin"/>
    <property type="match status" value="1"/>
</dbReference>
<keyword evidence="8" id="KW-0378">Hydrolase</keyword>
<comment type="similarity">
    <text evidence="2">Belongs to the peptidase A26 family.</text>
</comment>
<feature type="chain" id="PRO_5020351848" evidence="12">
    <location>
        <begin position="22"/>
        <end position="309"/>
    </location>
</feature>
<evidence type="ECO:0000256" key="7">
    <source>
        <dbReference type="ARBA" id="ARBA00022750"/>
    </source>
</evidence>
<evidence type="ECO:0000256" key="8">
    <source>
        <dbReference type="ARBA" id="ARBA00022801"/>
    </source>
</evidence>
<evidence type="ECO:0000256" key="5">
    <source>
        <dbReference type="ARBA" id="ARBA00022692"/>
    </source>
</evidence>
<proteinExistence type="inferred from homology"/>
<evidence type="ECO:0000256" key="1">
    <source>
        <dbReference type="ARBA" id="ARBA00004571"/>
    </source>
</evidence>
<evidence type="ECO:0000256" key="2">
    <source>
        <dbReference type="ARBA" id="ARBA00006923"/>
    </source>
</evidence>
<dbReference type="OrthoDB" id="2112810at2"/>
<comment type="subcellular location">
    <subcellularLocation>
        <location evidence="1">Cell outer membrane</location>
        <topology evidence="1">Multi-pass membrane protein</topology>
    </subcellularLocation>
</comment>
<dbReference type="Proteomes" id="UP000294555">
    <property type="component" value="Unassembled WGS sequence"/>
</dbReference>
<dbReference type="GO" id="GO:0004190">
    <property type="term" value="F:aspartic-type endopeptidase activity"/>
    <property type="evidence" value="ECO:0007669"/>
    <property type="project" value="UniProtKB-KW"/>
</dbReference>